<reference evidence="3" key="1">
    <citation type="journal article" date="2019" name="Int. J. Syst. Evol. Microbiol.">
        <title>The Global Catalogue of Microorganisms (GCM) 10K type strain sequencing project: providing services to taxonomists for standard genome sequencing and annotation.</title>
        <authorList>
            <consortium name="The Broad Institute Genomics Platform"/>
            <consortium name="The Broad Institute Genome Sequencing Center for Infectious Disease"/>
            <person name="Wu L."/>
            <person name="Ma J."/>
        </authorList>
    </citation>
    <scope>NUCLEOTIDE SEQUENCE [LARGE SCALE GENOMIC DNA]</scope>
    <source>
        <strain evidence="3">JCM 19635</strain>
    </source>
</reference>
<feature type="compositionally biased region" description="Polar residues" evidence="1">
    <location>
        <begin position="236"/>
        <end position="248"/>
    </location>
</feature>
<comment type="caution">
    <text evidence="2">The sequence shown here is derived from an EMBL/GenBank/DDBJ whole genome shotgun (WGS) entry which is preliminary data.</text>
</comment>
<evidence type="ECO:0000313" key="2">
    <source>
        <dbReference type="EMBL" id="MFC7667195.1"/>
    </source>
</evidence>
<protein>
    <recommendedName>
        <fullName evidence="4">TonB-dependent receptor</fullName>
    </recommendedName>
</protein>
<evidence type="ECO:0008006" key="4">
    <source>
        <dbReference type="Google" id="ProtNLM"/>
    </source>
</evidence>
<evidence type="ECO:0000313" key="3">
    <source>
        <dbReference type="Proteomes" id="UP001596513"/>
    </source>
</evidence>
<organism evidence="2 3">
    <name type="scientific">Hymenobacter humi</name>
    <dbReference type="NCBI Taxonomy" id="1411620"/>
    <lineage>
        <taxon>Bacteria</taxon>
        <taxon>Pseudomonadati</taxon>
        <taxon>Bacteroidota</taxon>
        <taxon>Cytophagia</taxon>
        <taxon>Cytophagales</taxon>
        <taxon>Hymenobacteraceae</taxon>
        <taxon>Hymenobacter</taxon>
    </lineage>
</organism>
<evidence type="ECO:0000256" key="1">
    <source>
        <dbReference type="SAM" id="MobiDB-lite"/>
    </source>
</evidence>
<accession>A0ABW2U3Y3</accession>
<dbReference type="RefSeq" id="WP_380201528.1">
    <property type="nucleotide sequence ID" value="NZ_JBHTEK010000001.1"/>
</dbReference>
<sequence length="256" mass="28120">MKGLRLRTNVGADLIFDNFNAFRPSVPELKVGTETYSTRYNLAGATATSAYNTSYLIENTATYDHLFADKHQVTLLAGQSAQIIDRQNVEAYRTGYLRNDLQVINSGPVNGQLANAGNIEPRAKLASYFGRLNYEFAGKYLFSAIARYDGVSNFQPGEKFGFFPGVSAGWRISEEEFLKGNTTISNLKLRAGYGKVGNPNNAGRFAYLFAINSGIQYPFGPNGTIQQGAAPTRLQNTEPALGDQQPNQHRPGLWLS</sequence>
<feature type="region of interest" description="Disordered" evidence="1">
    <location>
        <begin position="236"/>
        <end position="256"/>
    </location>
</feature>
<dbReference type="EMBL" id="JBHTEK010000001">
    <property type="protein sequence ID" value="MFC7667195.1"/>
    <property type="molecule type" value="Genomic_DNA"/>
</dbReference>
<dbReference type="Proteomes" id="UP001596513">
    <property type="component" value="Unassembled WGS sequence"/>
</dbReference>
<dbReference type="SUPFAM" id="SSF56935">
    <property type="entry name" value="Porins"/>
    <property type="match status" value="1"/>
</dbReference>
<proteinExistence type="predicted"/>
<name>A0ABW2U3Y3_9BACT</name>
<keyword evidence="3" id="KW-1185">Reference proteome</keyword>
<gene>
    <name evidence="2" type="ORF">ACFQT0_07015</name>
</gene>